<evidence type="ECO:0000256" key="1">
    <source>
        <dbReference type="ARBA" id="ARBA00004651"/>
    </source>
</evidence>
<dbReference type="Pfam" id="PF01292">
    <property type="entry name" value="Ni_hydr_CYTB"/>
    <property type="match status" value="1"/>
</dbReference>
<evidence type="ECO:0000313" key="8">
    <source>
        <dbReference type="EMBL" id="SHE93515.1"/>
    </source>
</evidence>
<dbReference type="GO" id="GO:0005886">
    <property type="term" value="C:plasma membrane"/>
    <property type="evidence" value="ECO:0007669"/>
    <property type="project" value="UniProtKB-SubCell"/>
</dbReference>
<feature type="transmembrane region" description="Helical" evidence="6">
    <location>
        <begin position="47"/>
        <end position="65"/>
    </location>
</feature>
<gene>
    <name evidence="8" type="ORF">SAMN02745148_01479</name>
</gene>
<dbReference type="Gene3D" id="1.20.950.20">
    <property type="entry name" value="Transmembrane di-heme cytochromes, Chain C"/>
    <property type="match status" value="1"/>
</dbReference>
<dbReference type="AlphaFoldDB" id="A0A1M4XJ29"/>
<accession>A0A1M4XJ29</accession>
<dbReference type="OrthoDB" id="196472at2"/>
<keyword evidence="2" id="KW-1003">Cell membrane</keyword>
<feature type="domain" description="Cytochrome b561 bacterial/Ni-hydrogenase" evidence="7">
    <location>
        <begin position="6"/>
        <end position="184"/>
    </location>
</feature>
<keyword evidence="9" id="KW-1185">Reference proteome</keyword>
<dbReference type="PANTHER" id="PTHR30485:SF2">
    <property type="entry name" value="BLL0597 PROTEIN"/>
    <property type="match status" value="1"/>
</dbReference>
<proteinExistence type="predicted"/>
<name>A0A1M4XJ29_9GAMM</name>
<dbReference type="Proteomes" id="UP000184346">
    <property type="component" value="Unassembled WGS sequence"/>
</dbReference>
<dbReference type="InterPro" id="IPR051542">
    <property type="entry name" value="Hydrogenase_cytochrome"/>
</dbReference>
<sequence length="222" mass="25232">MKKVWVWDAWVRLFHWLLVIALTVSFYTMKTGGYPLLFPVDWHARAGYSVLGLMLFRWLWGVFGSRHARFFTFLRSPRTLWDYARQFLHGKEALYAGHNPLGGWMVLLMLVSLTLQAGSGLFLHDDILFEAPLYGSVGSQTTRNLAIFHNYNGNFLLILILLHIAAVGIHRLKGERLVGAMFHGRKRLAFEPVDGPGSHAVNWRALVCGALALGVVVWLWNS</sequence>
<reference evidence="8 9" key="1">
    <citation type="submission" date="2016-11" db="EMBL/GenBank/DDBJ databases">
        <authorList>
            <person name="Jaros S."/>
            <person name="Januszkiewicz K."/>
            <person name="Wedrychowicz H."/>
        </authorList>
    </citation>
    <scope>NUCLEOTIDE SEQUENCE [LARGE SCALE GENOMIC DNA]</scope>
    <source>
        <strain evidence="8 9">DSM 19980</strain>
    </source>
</reference>
<feature type="transmembrane region" description="Helical" evidence="6">
    <location>
        <begin position="9"/>
        <end position="27"/>
    </location>
</feature>
<protein>
    <submittedName>
        <fullName evidence="8">Cytochrome b</fullName>
    </submittedName>
</protein>
<evidence type="ECO:0000256" key="3">
    <source>
        <dbReference type="ARBA" id="ARBA00022692"/>
    </source>
</evidence>
<evidence type="ECO:0000313" key="9">
    <source>
        <dbReference type="Proteomes" id="UP000184346"/>
    </source>
</evidence>
<dbReference type="GO" id="GO:0020037">
    <property type="term" value="F:heme binding"/>
    <property type="evidence" value="ECO:0007669"/>
    <property type="project" value="TreeGrafter"/>
</dbReference>
<organism evidence="8 9">
    <name type="scientific">Modicisalibacter ilicicola DSM 19980</name>
    <dbReference type="NCBI Taxonomy" id="1121942"/>
    <lineage>
        <taxon>Bacteria</taxon>
        <taxon>Pseudomonadati</taxon>
        <taxon>Pseudomonadota</taxon>
        <taxon>Gammaproteobacteria</taxon>
        <taxon>Oceanospirillales</taxon>
        <taxon>Halomonadaceae</taxon>
        <taxon>Modicisalibacter</taxon>
    </lineage>
</organism>
<dbReference type="RefSeq" id="WP_139249076.1">
    <property type="nucleotide sequence ID" value="NZ_FQUJ01000005.1"/>
</dbReference>
<feature type="transmembrane region" description="Helical" evidence="6">
    <location>
        <begin position="201"/>
        <end position="220"/>
    </location>
</feature>
<feature type="transmembrane region" description="Helical" evidence="6">
    <location>
        <begin position="155"/>
        <end position="172"/>
    </location>
</feature>
<evidence type="ECO:0000256" key="4">
    <source>
        <dbReference type="ARBA" id="ARBA00022989"/>
    </source>
</evidence>
<dbReference type="EMBL" id="FQUJ01000005">
    <property type="protein sequence ID" value="SHE93515.1"/>
    <property type="molecule type" value="Genomic_DNA"/>
</dbReference>
<evidence type="ECO:0000256" key="5">
    <source>
        <dbReference type="ARBA" id="ARBA00023136"/>
    </source>
</evidence>
<dbReference type="GO" id="GO:0009055">
    <property type="term" value="F:electron transfer activity"/>
    <property type="evidence" value="ECO:0007669"/>
    <property type="project" value="InterPro"/>
</dbReference>
<evidence type="ECO:0000259" key="7">
    <source>
        <dbReference type="Pfam" id="PF01292"/>
    </source>
</evidence>
<dbReference type="InterPro" id="IPR016174">
    <property type="entry name" value="Di-haem_cyt_TM"/>
</dbReference>
<dbReference type="GO" id="GO:0022904">
    <property type="term" value="P:respiratory electron transport chain"/>
    <property type="evidence" value="ECO:0007669"/>
    <property type="project" value="InterPro"/>
</dbReference>
<keyword evidence="4 6" id="KW-1133">Transmembrane helix</keyword>
<comment type="subcellular location">
    <subcellularLocation>
        <location evidence="1">Cell membrane</location>
        <topology evidence="1">Multi-pass membrane protein</topology>
    </subcellularLocation>
</comment>
<keyword evidence="5 6" id="KW-0472">Membrane</keyword>
<dbReference type="PANTHER" id="PTHR30485">
    <property type="entry name" value="NI/FE-HYDROGENASE 1 B-TYPE CYTOCHROME SUBUNIT"/>
    <property type="match status" value="1"/>
</dbReference>
<dbReference type="SUPFAM" id="SSF81342">
    <property type="entry name" value="Transmembrane di-heme cytochromes"/>
    <property type="match status" value="1"/>
</dbReference>
<keyword evidence="3 6" id="KW-0812">Transmembrane</keyword>
<dbReference type="STRING" id="1121942.SAMN02745148_01479"/>
<dbReference type="InterPro" id="IPR011577">
    <property type="entry name" value="Cyt_b561_bac/Ni-Hgenase"/>
</dbReference>
<evidence type="ECO:0000256" key="2">
    <source>
        <dbReference type="ARBA" id="ARBA00022475"/>
    </source>
</evidence>
<evidence type="ECO:0000256" key="6">
    <source>
        <dbReference type="SAM" id="Phobius"/>
    </source>
</evidence>